<dbReference type="InterPro" id="IPR004305">
    <property type="entry name" value="Thiaminase-2/PQQC"/>
</dbReference>
<dbReference type="InParanoid" id="A0A166MUY3"/>
<dbReference type="CDD" id="cd01169">
    <property type="entry name" value="HMPP_kinase"/>
    <property type="match status" value="1"/>
</dbReference>
<dbReference type="Gene3D" id="1.20.910.10">
    <property type="entry name" value="Heme oxygenase-like"/>
    <property type="match status" value="1"/>
</dbReference>
<protein>
    <recommendedName>
        <fullName evidence="5">Phosphomethylpyrimidine kinase</fullName>
    </recommendedName>
</protein>
<dbReference type="Gene3D" id="3.40.1190.20">
    <property type="match status" value="1"/>
</dbReference>
<dbReference type="EMBL" id="KV426902">
    <property type="protein sequence ID" value="KZV78430.1"/>
    <property type="molecule type" value="Genomic_DNA"/>
</dbReference>
<proteinExistence type="predicted"/>
<gene>
    <name evidence="3" type="ORF">EXIGLDRAFT_847561</name>
</gene>
<dbReference type="SUPFAM" id="SSF48613">
    <property type="entry name" value="Heme oxygenase-like"/>
    <property type="match status" value="1"/>
</dbReference>
<dbReference type="GO" id="GO:0009228">
    <property type="term" value="P:thiamine biosynthetic process"/>
    <property type="evidence" value="ECO:0007669"/>
    <property type="project" value="InterPro"/>
</dbReference>
<reference evidence="3 4" key="1">
    <citation type="journal article" date="2016" name="Mol. Biol. Evol.">
        <title>Comparative Genomics of Early-Diverging Mushroom-Forming Fungi Provides Insights into the Origins of Lignocellulose Decay Capabilities.</title>
        <authorList>
            <person name="Nagy L.G."/>
            <person name="Riley R."/>
            <person name="Tritt A."/>
            <person name="Adam C."/>
            <person name="Daum C."/>
            <person name="Floudas D."/>
            <person name="Sun H."/>
            <person name="Yadav J.S."/>
            <person name="Pangilinan J."/>
            <person name="Larsson K.H."/>
            <person name="Matsuura K."/>
            <person name="Barry K."/>
            <person name="Labutti K."/>
            <person name="Kuo R."/>
            <person name="Ohm R.A."/>
            <person name="Bhattacharya S.S."/>
            <person name="Shirouzu T."/>
            <person name="Yoshinaga Y."/>
            <person name="Martin F.M."/>
            <person name="Grigoriev I.V."/>
            <person name="Hibbett D.S."/>
        </authorList>
    </citation>
    <scope>NUCLEOTIDE SEQUENCE [LARGE SCALE GENOMIC DNA]</scope>
    <source>
        <strain evidence="3 4">HHB12029</strain>
    </source>
</reference>
<name>A0A166MUY3_EXIGL</name>
<feature type="domain" description="Pyridoxamine kinase/Phosphomethylpyrimidine kinase" evidence="2">
    <location>
        <begin position="229"/>
        <end position="318"/>
    </location>
</feature>
<dbReference type="Pfam" id="PF03070">
    <property type="entry name" value="TENA_THI-4"/>
    <property type="match status" value="1"/>
</dbReference>
<dbReference type="Pfam" id="PF08543">
    <property type="entry name" value="Phos_pyr_kin"/>
    <property type="match status" value="2"/>
</dbReference>
<dbReference type="SUPFAM" id="SSF53613">
    <property type="entry name" value="Ribokinase-like"/>
    <property type="match status" value="1"/>
</dbReference>
<dbReference type="InterPro" id="IPR004399">
    <property type="entry name" value="HMP/HMP-P_kinase_dom"/>
</dbReference>
<evidence type="ECO:0000259" key="1">
    <source>
        <dbReference type="Pfam" id="PF03070"/>
    </source>
</evidence>
<dbReference type="GO" id="GO:0008902">
    <property type="term" value="F:hydroxymethylpyrimidine kinase activity"/>
    <property type="evidence" value="ECO:0007669"/>
    <property type="project" value="TreeGrafter"/>
</dbReference>
<dbReference type="CDD" id="cd19367">
    <property type="entry name" value="TenA_C_ScTHI20-like"/>
    <property type="match status" value="1"/>
</dbReference>
<dbReference type="OrthoDB" id="10028886at2759"/>
<evidence type="ECO:0000313" key="3">
    <source>
        <dbReference type="EMBL" id="KZV78430.1"/>
    </source>
</evidence>
<dbReference type="NCBIfam" id="TIGR00097">
    <property type="entry name" value="HMP-P_kinase"/>
    <property type="match status" value="1"/>
</dbReference>
<dbReference type="STRING" id="1314781.A0A166MUY3"/>
<feature type="domain" description="Pyridoxamine kinase/Phosphomethylpyrimidine kinase" evidence="2">
    <location>
        <begin position="15"/>
        <end position="202"/>
    </location>
</feature>
<sequence>MTNEQPVVLTIAGTDPSGGAGIQADLKTFTAHGCFGTSVVTALVAQNTTGVQAVHAPPPEFVAHQIRCVVEDAKVDALKTGMLYDTETLRAVITTLRDHFSGKDMPPPLVVDPVCVSTSGHSLLHRDAVETMLRELLPMAAVVTPNVPEAELLLDTAQRADETKITTVQDMIASASALGALGPQAVLLKGGHVNFKHDDLLELMKSATLNATLSVVWLDAAVAGPEPVAVIARNASTAPTENLVLDVLFEKPQKTTVFIRPRLDTTSTHGTGCTLSAAIVCELARGKPVRDAVRAAVLYTHRAIESAPGIGKGHGPLNHLHALVTRPVPLKSASNPFPFVSAMIAACGHEWSAYVKHPFVVQLGKGTLPLDNFKHFIKQDWHYLKYYARANGMLVAKSSTFPAMAAAATTIQAVVSETSTHEELCAQYGVTHKELRITQESAATAAYGGYLLDVAISSDASALLVALGACLVGYGEVGLWLVRQAKEHAEDGFTVEGNPYQRWIEDYAGDAYQHAVTVGLEALERMILDSSPSAARMQEYAHIWRKCTRLEKSFWDMAMTVHS</sequence>
<dbReference type="GO" id="GO:0008972">
    <property type="term" value="F:phosphomethylpyrimidine kinase activity"/>
    <property type="evidence" value="ECO:0007669"/>
    <property type="project" value="InterPro"/>
</dbReference>
<dbReference type="GO" id="GO:0005829">
    <property type="term" value="C:cytosol"/>
    <property type="evidence" value="ECO:0007669"/>
    <property type="project" value="TreeGrafter"/>
</dbReference>
<feature type="domain" description="Thiaminase-2/PQQC" evidence="1">
    <location>
        <begin position="351"/>
        <end position="560"/>
    </location>
</feature>
<accession>A0A166MUY3</accession>
<dbReference type="InterPro" id="IPR016084">
    <property type="entry name" value="Haem_Oase-like_multi-hlx"/>
</dbReference>
<evidence type="ECO:0000259" key="2">
    <source>
        <dbReference type="Pfam" id="PF08543"/>
    </source>
</evidence>
<dbReference type="AlphaFoldDB" id="A0A166MUY3"/>
<evidence type="ECO:0000313" key="4">
    <source>
        <dbReference type="Proteomes" id="UP000077266"/>
    </source>
</evidence>
<dbReference type="InterPro" id="IPR029056">
    <property type="entry name" value="Ribokinase-like"/>
</dbReference>
<organism evidence="3 4">
    <name type="scientific">Exidia glandulosa HHB12029</name>
    <dbReference type="NCBI Taxonomy" id="1314781"/>
    <lineage>
        <taxon>Eukaryota</taxon>
        <taxon>Fungi</taxon>
        <taxon>Dikarya</taxon>
        <taxon>Basidiomycota</taxon>
        <taxon>Agaricomycotina</taxon>
        <taxon>Agaricomycetes</taxon>
        <taxon>Auriculariales</taxon>
        <taxon>Exidiaceae</taxon>
        <taxon>Exidia</taxon>
    </lineage>
</organism>
<evidence type="ECO:0008006" key="5">
    <source>
        <dbReference type="Google" id="ProtNLM"/>
    </source>
</evidence>
<dbReference type="InterPro" id="IPR013749">
    <property type="entry name" value="PM/HMP-P_kinase-1"/>
</dbReference>
<keyword evidence="4" id="KW-1185">Reference proteome</keyword>
<dbReference type="Proteomes" id="UP000077266">
    <property type="component" value="Unassembled WGS sequence"/>
</dbReference>
<dbReference type="FunCoup" id="A0A166MUY3">
    <property type="interactions" value="314"/>
</dbReference>
<dbReference type="PANTHER" id="PTHR20858">
    <property type="entry name" value="PHOSPHOMETHYLPYRIMIDINE KINASE"/>
    <property type="match status" value="1"/>
</dbReference>
<dbReference type="PANTHER" id="PTHR20858:SF17">
    <property type="entry name" value="HYDROXYMETHYLPYRIMIDINE_PHOSPHOMETHYLPYRIMIDINE KINASE THI20-RELATED"/>
    <property type="match status" value="1"/>
</dbReference>